<protein>
    <recommendedName>
        <fullName evidence="3">DinB-like domain-containing protein</fullName>
    </recommendedName>
</protein>
<organism evidence="1 2">
    <name type="scientific">Phytohabitans aurantiacus</name>
    <dbReference type="NCBI Taxonomy" id="3016789"/>
    <lineage>
        <taxon>Bacteria</taxon>
        <taxon>Bacillati</taxon>
        <taxon>Actinomycetota</taxon>
        <taxon>Actinomycetes</taxon>
        <taxon>Micromonosporales</taxon>
        <taxon>Micromonosporaceae</taxon>
    </lineage>
</organism>
<evidence type="ECO:0000313" key="1">
    <source>
        <dbReference type="EMBL" id="GLI01541.1"/>
    </source>
</evidence>
<evidence type="ECO:0008006" key="3">
    <source>
        <dbReference type="Google" id="ProtNLM"/>
    </source>
</evidence>
<keyword evidence="2" id="KW-1185">Reference proteome</keyword>
<dbReference type="EMBL" id="BSDI01000046">
    <property type="protein sequence ID" value="GLI01541.1"/>
    <property type="molecule type" value="Genomic_DNA"/>
</dbReference>
<accession>A0ABQ5R4S9</accession>
<sequence>MDGMAGKVAPIATETGKKKVFAWAVEWPGWCRSAKTEELAIEALAAYAGRYKAVAEEAGLAFPQTDTFDIQERLPGSASTDFGVPGAIASADRKPVKAAEAARAGELLTAAWDILATVAARSPAELTKGPRGGGRDRDKMLDHVVGSESGYGRMIGVKHKQPAFDDEEAVAALRADLKRALSRPSDGSPLRPNGWPARYATRRIIWHVLDHVWEMEDRHPSRV</sequence>
<reference evidence="1" key="1">
    <citation type="submission" date="2022-12" db="EMBL/GenBank/DDBJ databases">
        <title>New Phytohabitans aurantiacus sp. RD004123 nov., an actinomycete isolated from soil.</title>
        <authorList>
            <person name="Triningsih D.W."/>
            <person name="Harunari E."/>
            <person name="Igarashi Y."/>
        </authorList>
    </citation>
    <scope>NUCLEOTIDE SEQUENCE</scope>
    <source>
        <strain evidence="1">RD004123</strain>
    </source>
</reference>
<name>A0ABQ5R4S9_9ACTN</name>
<evidence type="ECO:0000313" key="2">
    <source>
        <dbReference type="Proteomes" id="UP001144280"/>
    </source>
</evidence>
<dbReference type="InterPro" id="IPR034660">
    <property type="entry name" value="DinB/YfiT-like"/>
</dbReference>
<proteinExistence type="predicted"/>
<dbReference type="SUPFAM" id="SSF109854">
    <property type="entry name" value="DinB/YfiT-like putative metalloenzymes"/>
    <property type="match status" value="1"/>
</dbReference>
<comment type="caution">
    <text evidence="1">The sequence shown here is derived from an EMBL/GenBank/DDBJ whole genome shotgun (WGS) entry which is preliminary data.</text>
</comment>
<gene>
    <name evidence="1" type="ORF">Pa4123_68170</name>
</gene>
<dbReference type="Proteomes" id="UP001144280">
    <property type="component" value="Unassembled WGS sequence"/>
</dbReference>